<sequence length="437" mass="48071">MTIPTTNFDIAIVGGGVAGLTAALYAAQAGKRTILIEKQERLGGRAMTNKKQGHYFNLGGHALFHGDALATFRDLKLSLKGGKPAIEAHGLWKGQISTMPVGVKSLLTTSLLTVKGKMEFAKWFTKLGKIQTDNYNHLSVREWVEGNVNDPMARHILYSLIRSSTYVMAPDLQAAGPVIQQLQRALNGVMYMDRGWASIIEEMRQRAAALGVQFIAKQKVVAIEHQEGRVQQIRCEDGTVIEANNVIAAIPPAAAYQLVPQAEATALRIWKEQAIEMTTATLDVALRKVPQQKINIVYGIDQTVFLSNHSQAAHLSDEGAQVISVIKYQGKEKDADQDLRDLEQLLDTVHPGWRNELAAKQFLPNMTVSHDFVHLQRQSKPGPVVPEITGLYVAGEWVSHGEMLVDAATASAKRAVAHILSHTETENKVIHEHRSIV</sequence>
<gene>
    <name evidence="2" type="ORF">H8B09_11135</name>
</gene>
<comment type="caution">
    <text evidence="2">The sequence shown here is derived from an EMBL/GenBank/DDBJ whole genome shotgun (WGS) entry which is preliminary data.</text>
</comment>
<protein>
    <submittedName>
        <fullName evidence="2">NAD(P)/FAD-dependent oxidoreductase</fullName>
    </submittedName>
</protein>
<dbReference type="Proteomes" id="UP000609346">
    <property type="component" value="Unassembled WGS sequence"/>
</dbReference>
<evidence type="ECO:0000313" key="3">
    <source>
        <dbReference type="Proteomes" id="UP000609346"/>
    </source>
</evidence>
<keyword evidence="3" id="KW-1185">Reference proteome</keyword>
<dbReference type="PANTHER" id="PTHR43734">
    <property type="entry name" value="PHYTOENE DESATURASE"/>
    <property type="match status" value="1"/>
</dbReference>
<evidence type="ECO:0000259" key="1">
    <source>
        <dbReference type="Pfam" id="PF01593"/>
    </source>
</evidence>
<accession>A0ABR8MYQ0</accession>
<dbReference type="PANTHER" id="PTHR43734:SF4">
    <property type="entry name" value="AMINE OXIDASE DOMAIN-CONTAINING PROTEIN"/>
    <property type="match status" value="1"/>
</dbReference>
<dbReference type="EMBL" id="JACXZA010000002">
    <property type="protein sequence ID" value="MBD3919309.1"/>
    <property type="molecule type" value="Genomic_DNA"/>
</dbReference>
<dbReference type="PRINTS" id="PR00469">
    <property type="entry name" value="PNDRDTASEII"/>
</dbReference>
<name>A0ABR8MYQ0_9BACL</name>
<dbReference type="InterPro" id="IPR036188">
    <property type="entry name" value="FAD/NAD-bd_sf"/>
</dbReference>
<dbReference type="Pfam" id="PF01593">
    <property type="entry name" value="Amino_oxidase"/>
    <property type="match status" value="1"/>
</dbReference>
<dbReference type="InterPro" id="IPR002937">
    <property type="entry name" value="Amino_oxidase"/>
</dbReference>
<dbReference type="Gene3D" id="3.90.660.50">
    <property type="match status" value="1"/>
</dbReference>
<dbReference type="SUPFAM" id="SSF51905">
    <property type="entry name" value="FAD/NAD(P)-binding domain"/>
    <property type="match status" value="1"/>
</dbReference>
<dbReference type="RefSeq" id="WP_191203565.1">
    <property type="nucleotide sequence ID" value="NZ_JACXZA010000002.1"/>
</dbReference>
<proteinExistence type="predicted"/>
<feature type="domain" description="Amine oxidase" evidence="1">
    <location>
        <begin position="17"/>
        <end position="420"/>
    </location>
</feature>
<evidence type="ECO:0000313" key="2">
    <source>
        <dbReference type="EMBL" id="MBD3919309.1"/>
    </source>
</evidence>
<reference evidence="2 3" key="1">
    <citation type="submission" date="2020-09" db="EMBL/GenBank/DDBJ databases">
        <title>Paenibacillus sp. strain PR3 16S rRNA gene Genome sequencing and assembly.</title>
        <authorList>
            <person name="Kim J."/>
        </authorList>
    </citation>
    <scope>NUCLEOTIDE SEQUENCE [LARGE SCALE GENOMIC DNA]</scope>
    <source>
        <strain evidence="2 3">PR3</strain>
    </source>
</reference>
<dbReference type="Gene3D" id="3.50.50.60">
    <property type="entry name" value="FAD/NAD(P)-binding domain"/>
    <property type="match status" value="1"/>
</dbReference>
<organism evidence="2 3">
    <name type="scientific">Paenibacillus terricola</name>
    <dbReference type="NCBI Taxonomy" id="2763503"/>
    <lineage>
        <taxon>Bacteria</taxon>
        <taxon>Bacillati</taxon>
        <taxon>Bacillota</taxon>
        <taxon>Bacilli</taxon>
        <taxon>Bacillales</taxon>
        <taxon>Paenibacillaceae</taxon>
        <taxon>Paenibacillus</taxon>
    </lineage>
</organism>